<gene>
    <name evidence="1" type="ORF">J2S00_003213</name>
</gene>
<proteinExistence type="predicted"/>
<reference evidence="1 2" key="1">
    <citation type="submission" date="2023-07" db="EMBL/GenBank/DDBJ databases">
        <title>Genomic Encyclopedia of Type Strains, Phase IV (KMG-IV): sequencing the most valuable type-strain genomes for metagenomic binning, comparative biology and taxonomic classification.</title>
        <authorList>
            <person name="Goeker M."/>
        </authorList>
    </citation>
    <scope>NUCLEOTIDE SEQUENCE [LARGE SCALE GENOMIC DNA]</scope>
    <source>
        <strain evidence="1 2">DSM 17740</strain>
    </source>
</reference>
<evidence type="ECO:0000313" key="2">
    <source>
        <dbReference type="Proteomes" id="UP001232445"/>
    </source>
</evidence>
<dbReference type="RefSeq" id="WP_307341963.1">
    <property type="nucleotide sequence ID" value="NZ_JAUSUQ010000013.1"/>
</dbReference>
<protein>
    <submittedName>
        <fullName evidence="1">Uncharacterized protein</fullName>
    </submittedName>
</protein>
<evidence type="ECO:0000313" key="1">
    <source>
        <dbReference type="EMBL" id="MDQ0340404.1"/>
    </source>
</evidence>
<name>A0ABU0CVE2_9BACI</name>
<dbReference type="Proteomes" id="UP001232445">
    <property type="component" value="Unassembled WGS sequence"/>
</dbReference>
<organism evidence="1 2">
    <name type="scientific">Caldalkalibacillus uzonensis</name>
    <dbReference type="NCBI Taxonomy" id="353224"/>
    <lineage>
        <taxon>Bacteria</taxon>
        <taxon>Bacillati</taxon>
        <taxon>Bacillota</taxon>
        <taxon>Bacilli</taxon>
        <taxon>Bacillales</taxon>
        <taxon>Bacillaceae</taxon>
        <taxon>Caldalkalibacillus</taxon>
    </lineage>
</organism>
<keyword evidence="2" id="KW-1185">Reference proteome</keyword>
<dbReference type="EMBL" id="JAUSUQ010000013">
    <property type="protein sequence ID" value="MDQ0340404.1"/>
    <property type="molecule type" value="Genomic_DNA"/>
</dbReference>
<accession>A0ABU0CVE2</accession>
<sequence>MGNKIHYLHAGKGIGQNLDHDVAGKQGDPFCIQVECKRAGQEAMADGMIDGSAADDTKAAVLLVELIQSALLCIKIPLSKPP</sequence>
<comment type="caution">
    <text evidence="1">The sequence shown here is derived from an EMBL/GenBank/DDBJ whole genome shotgun (WGS) entry which is preliminary data.</text>
</comment>